<dbReference type="AlphaFoldDB" id="A0A4P9ZJK6"/>
<sequence length="430" mass="47415">MESQVDLATSASSLEVSEDEEEYNEQNETRGAAHTIRFAEPKLEKSNKSVKLTDTDSEWVSFSSDGDLVEPSPVPPPLSFSKRIPLSTSPQTSVQGLRADHLTKEEAGSATPQSLLSGLFLNDMAHNAVKNGSKMDKELPGSNQKTSLMHLELAVLNQKPVLKRSSTTGIITVDRNTNTKTLQRPSIILSKRYGPLSDISRSVNHLNTHRSPVLYVEEEDTVTEGKSGTLEDNQFTKQLSSVGLLDLMVVANSNSNFSVLESHVENGPEQYKIVHQQPSRSESRLLTSLSKFQPSAGTSLKSFLSKSSLNLSSLFGQTKQVKTRPEQPIASAETVKLAPTPKSPKREEVSTSPRTTESLAMLSRSSMVWKFPKKDFKPSLDISNSLKDSLLIDYKLGKNPLPDRVINEKGLFGKDFMATEGYDDYRAKGW</sequence>
<evidence type="ECO:0000313" key="3">
    <source>
        <dbReference type="Proteomes" id="UP000268321"/>
    </source>
</evidence>
<dbReference type="OrthoDB" id="4026747at2759"/>
<evidence type="ECO:0000256" key="1">
    <source>
        <dbReference type="SAM" id="MobiDB-lite"/>
    </source>
</evidence>
<feature type="compositionally biased region" description="Basic and acidic residues" evidence="1">
    <location>
        <begin position="37"/>
        <end position="54"/>
    </location>
</feature>
<organism evidence="2 3">
    <name type="scientific">Metschnikowia bicuspidata</name>
    <dbReference type="NCBI Taxonomy" id="27322"/>
    <lineage>
        <taxon>Eukaryota</taxon>
        <taxon>Fungi</taxon>
        <taxon>Dikarya</taxon>
        <taxon>Ascomycota</taxon>
        <taxon>Saccharomycotina</taxon>
        <taxon>Pichiomycetes</taxon>
        <taxon>Metschnikowiaceae</taxon>
        <taxon>Metschnikowia</taxon>
    </lineage>
</organism>
<accession>A0A4P9ZJK6</accession>
<feature type="compositionally biased region" description="Polar residues" evidence="1">
    <location>
        <begin position="86"/>
        <end position="95"/>
    </location>
</feature>
<gene>
    <name evidence="2" type="ORF">METBISCDRAFT_25778</name>
</gene>
<feature type="region of interest" description="Disordered" evidence="1">
    <location>
        <begin position="317"/>
        <end position="357"/>
    </location>
</feature>
<evidence type="ECO:0000313" key="2">
    <source>
        <dbReference type="EMBL" id="RKP32260.1"/>
    </source>
</evidence>
<feature type="region of interest" description="Disordered" evidence="1">
    <location>
        <begin position="1"/>
        <end position="96"/>
    </location>
</feature>
<proteinExistence type="predicted"/>
<dbReference type="EMBL" id="ML004432">
    <property type="protein sequence ID" value="RKP32260.1"/>
    <property type="molecule type" value="Genomic_DNA"/>
</dbReference>
<keyword evidence="3" id="KW-1185">Reference proteome</keyword>
<feature type="compositionally biased region" description="Acidic residues" evidence="1">
    <location>
        <begin position="16"/>
        <end position="25"/>
    </location>
</feature>
<name>A0A4P9ZJK6_9ASCO</name>
<protein>
    <submittedName>
        <fullName evidence="2">Uncharacterized protein</fullName>
    </submittedName>
</protein>
<dbReference type="Proteomes" id="UP000268321">
    <property type="component" value="Unassembled WGS sequence"/>
</dbReference>
<reference evidence="3" key="1">
    <citation type="journal article" date="2018" name="Nat. Microbiol.">
        <title>Leveraging single-cell genomics to expand the fungal tree of life.</title>
        <authorList>
            <person name="Ahrendt S.R."/>
            <person name="Quandt C.A."/>
            <person name="Ciobanu D."/>
            <person name="Clum A."/>
            <person name="Salamov A."/>
            <person name="Andreopoulos B."/>
            <person name="Cheng J.F."/>
            <person name="Woyke T."/>
            <person name="Pelin A."/>
            <person name="Henrissat B."/>
            <person name="Reynolds N.K."/>
            <person name="Benny G.L."/>
            <person name="Smith M.E."/>
            <person name="James T.Y."/>
            <person name="Grigoriev I.V."/>
        </authorList>
    </citation>
    <scope>NUCLEOTIDE SEQUENCE [LARGE SCALE GENOMIC DNA]</scope>
    <source>
        <strain evidence="3">Baker2002</strain>
    </source>
</reference>